<feature type="transmembrane region" description="Helical" evidence="1">
    <location>
        <begin position="367"/>
        <end position="386"/>
    </location>
</feature>
<sequence length="392" mass="42727">MKKYNLLKTADIPFDVILLIIIGMIMLITGGLLLPISAGALPYYENGLYGLLLFIFALQIITLGQTPFGNMRRTKPLLAIGVAIAAIGIVTCFIPDIFNNIPRILLLLCFGLGGFLLFLQMLFSKDKLLSWLKYGGIFHSLVFGCGVVYLLSILIGALILKHNLLTTSKTAVVIMVYGVTIIYLAEVLRKIYLLYPEAEKLNDTGIALSTDKAMILLTGIFMILLGVLLIPVNLGLLPFSGSAQLGLLMTIFAIQMLAFGNTPIGPFPRSWPIILFGLLFAALGITSCIIPEILVSPLTVLVGVLNILGGAIMLWRICSPILKKRDRPRDPVPLVLVKLTFAQVTLNLVSVLFGTSMLVAHMIPGRVIGVILTINGCVLLYLLHILKLLDKM</sequence>
<keyword evidence="1" id="KW-1133">Transmembrane helix</keyword>
<keyword evidence="1" id="KW-0472">Membrane</keyword>
<dbReference type="HOGENOM" id="CLU_703286_0_0_0"/>
<feature type="transmembrane region" description="Helical" evidence="1">
    <location>
        <begin position="300"/>
        <end position="318"/>
    </location>
</feature>
<feature type="transmembrane region" description="Helical" evidence="1">
    <location>
        <begin position="48"/>
        <end position="65"/>
    </location>
</feature>
<proteinExistence type="predicted"/>
<reference evidence="2 3" key="1">
    <citation type="journal article" date="2010" name="Stand. Genomic Sci.">
        <title>Complete genome sequence of Aminobacterium colombiense type strain (ALA-1).</title>
        <authorList>
            <person name="Chertkov O."/>
            <person name="Sikorski J."/>
            <person name="Brambilla E."/>
            <person name="Lapidus A."/>
            <person name="Copeland A."/>
            <person name="Glavina Del Rio T."/>
            <person name="Nolan M."/>
            <person name="Lucas S."/>
            <person name="Tice H."/>
            <person name="Cheng J.F."/>
            <person name="Han C."/>
            <person name="Detter J.C."/>
            <person name="Bruce D."/>
            <person name="Tapia R."/>
            <person name="Goodwin L."/>
            <person name="Pitluck S."/>
            <person name="Liolios K."/>
            <person name="Ivanova N."/>
            <person name="Mavromatis K."/>
            <person name="Ovchinnikova G."/>
            <person name="Pati A."/>
            <person name="Chen A."/>
            <person name="Palaniappan K."/>
            <person name="Land M."/>
            <person name="Hauser L."/>
            <person name="Chang Y.J."/>
            <person name="Jeffries C.D."/>
            <person name="Spring S."/>
            <person name="Rohde M."/>
            <person name="Goker M."/>
            <person name="Bristow J."/>
            <person name="Eisen J.A."/>
            <person name="Markowitz V."/>
            <person name="Hugenholtz P."/>
            <person name="Kyrpides N.C."/>
            <person name="Klenk H.P."/>
        </authorList>
    </citation>
    <scope>NUCLEOTIDE SEQUENCE [LARGE SCALE GENOMIC DNA]</scope>
    <source>
        <strain evidence="3">DSM 12261 / ALA-1</strain>
    </source>
</reference>
<feature type="transmembrane region" description="Helical" evidence="1">
    <location>
        <begin position="172"/>
        <end position="192"/>
    </location>
</feature>
<feature type="transmembrane region" description="Helical" evidence="1">
    <location>
        <begin position="77"/>
        <end position="98"/>
    </location>
</feature>
<evidence type="ECO:0000256" key="1">
    <source>
        <dbReference type="SAM" id="Phobius"/>
    </source>
</evidence>
<dbReference type="AlphaFoldDB" id="D5EDI2"/>
<dbReference type="EMBL" id="CP001997">
    <property type="protein sequence ID" value="ADE56614.1"/>
    <property type="molecule type" value="Genomic_DNA"/>
</dbReference>
<dbReference type="Proteomes" id="UP000002366">
    <property type="component" value="Chromosome"/>
</dbReference>
<keyword evidence="1" id="KW-0812">Transmembrane</keyword>
<name>D5EDI2_AMICL</name>
<feature type="transmembrane region" description="Helical" evidence="1">
    <location>
        <begin position="136"/>
        <end position="160"/>
    </location>
</feature>
<feature type="transmembrane region" description="Helical" evidence="1">
    <location>
        <begin position="104"/>
        <end position="124"/>
    </location>
</feature>
<evidence type="ECO:0000313" key="3">
    <source>
        <dbReference type="Proteomes" id="UP000002366"/>
    </source>
</evidence>
<accession>D5EDI2</accession>
<feature type="transmembrane region" description="Helical" evidence="1">
    <location>
        <begin position="213"/>
        <end position="237"/>
    </location>
</feature>
<dbReference type="KEGG" id="aco:Amico_0474"/>
<evidence type="ECO:0000313" key="2">
    <source>
        <dbReference type="EMBL" id="ADE56614.1"/>
    </source>
</evidence>
<dbReference type="OrthoDB" id="43107at2"/>
<feature type="transmembrane region" description="Helical" evidence="1">
    <location>
        <begin position="273"/>
        <end position="294"/>
    </location>
</feature>
<dbReference type="eggNOG" id="ENOG502Z9MX">
    <property type="taxonomic scope" value="Bacteria"/>
</dbReference>
<protein>
    <submittedName>
        <fullName evidence="2">Uncharacterized protein</fullName>
    </submittedName>
</protein>
<feature type="transmembrane region" description="Helical" evidence="1">
    <location>
        <begin position="12"/>
        <end position="36"/>
    </location>
</feature>
<organism evidence="2 3">
    <name type="scientific">Aminobacterium colombiense (strain DSM 12261 / ALA-1)</name>
    <dbReference type="NCBI Taxonomy" id="572547"/>
    <lineage>
        <taxon>Bacteria</taxon>
        <taxon>Thermotogati</taxon>
        <taxon>Synergistota</taxon>
        <taxon>Synergistia</taxon>
        <taxon>Synergistales</taxon>
        <taxon>Aminobacteriaceae</taxon>
        <taxon>Aminobacterium</taxon>
    </lineage>
</organism>
<gene>
    <name evidence="2" type="ordered locus">Amico_0474</name>
</gene>
<dbReference type="RefSeq" id="WP_013047880.1">
    <property type="nucleotide sequence ID" value="NC_014011.1"/>
</dbReference>
<keyword evidence="3" id="KW-1185">Reference proteome</keyword>
<feature type="transmembrane region" description="Helical" evidence="1">
    <location>
        <begin position="243"/>
        <end position="261"/>
    </location>
</feature>
<feature type="transmembrane region" description="Helical" evidence="1">
    <location>
        <begin position="339"/>
        <end position="361"/>
    </location>
</feature>